<dbReference type="EC" id="2.1.1.220" evidence="1"/>
<dbReference type="GO" id="GO:0160107">
    <property type="term" value="F:tRNA (adenine(58)-N1)-methyltransferase activity"/>
    <property type="evidence" value="ECO:0007669"/>
    <property type="project" value="UniProtKB-EC"/>
</dbReference>
<dbReference type="STRING" id="227321.Q5B777"/>
<feature type="region of interest" description="Disordered" evidence="4">
    <location>
        <begin position="84"/>
        <end position="112"/>
    </location>
</feature>
<dbReference type="GeneID" id="2873022"/>
<dbReference type="RefSeq" id="XP_661207.1">
    <property type="nucleotide sequence ID" value="XM_656115.1"/>
</dbReference>
<evidence type="ECO:0000256" key="2">
    <source>
        <dbReference type="ARBA" id="ARBA00015963"/>
    </source>
</evidence>
<evidence type="ECO:0000313" key="5">
    <source>
        <dbReference type="EMBL" id="CBF75798.1"/>
    </source>
</evidence>
<dbReference type="InterPro" id="IPR029063">
    <property type="entry name" value="SAM-dependent_MTases_sf"/>
</dbReference>
<dbReference type="InterPro" id="IPR014816">
    <property type="entry name" value="tRNA_MeTrfase_Gcd14"/>
</dbReference>
<organism evidence="5 6">
    <name type="scientific">Emericella nidulans (strain FGSC A4 / ATCC 38163 / CBS 112.46 / NRRL 194 / M139)</name>
    <name type="common">Aspergillus nidulans</name>
    <dbReference type="NCBI Taxonomy" id="227321"/>
    <lineage>
        <taxon>Eukaryota</taxon>
        <taxon>Fungi</taxon>
        <taxon>Dikarya</taxon>
        <taxon>Ascomycota</taxon>
        <taxon>Pezizomycotina</taxon>
        <taxon>Eurotiomycetes</taxon>
        <taxon>Eurotiomycetidae</taxon>
        <taxon>Eurotiales</taxon>
        <taxon>Aspergillaceae</taxon>
        <taxon>Aspergillus</taxon>
        <taxon>Aspergillus subgen. Nidulantes</taxon>
    </lineage>
</organism>
<dbReference type="Gene3D" id="3.40.50.150">
    <property type="entry name" value="Vaccinia Virus protein VP39"/>
    <property type="match status" value="1"/>
</dbReference>
<dbReference type="eggNOG" id="KOG2915">
    <property type="taxonomic scope" value="Eukaryota"/>
</dbReference>
<gene>
    <name evidence="5" type="ORF">ANIA_03603</name>
</gene>
<dbReference type="AlphaFoldDB" id="Q5B777"/>
<dbReference type="PANTHER" id="PTHR12133">
    <property type="entry name" value="TRNA (ADENINE(58)-N(1))-METHYLTRANSFERASE"/>
    <property type="match status" value="1"/>
</dbReference>
<dbReference type="PROSITE" id="PS51620">
    <property type="entry name" value="SAM_TRM61"/>
    <property type="match status" value="1"/>
</dbReference>
<evidence type="ECO:0000313" key="6">
    <source>
        <dbReference type="Proteomes" id="UP000000560"/>
    </source>
</evidence>
<dbReference type="HOGENOM" id="CLU_029873_1_0_1"/>
<dbReference type="GO" id="GO:0031515">
    <property type="term" value="C:tRNA (m1A) methyltransferase complex"/>
    <property type="evidence" value="ECO:0000318"/>
    <property type="project" value="GO_Central"/>
</dbReference>
<protein>
    <recommendedName>
        <fullName evidence="2">tRNA (adenine(58)-N(1))-methyltransferase catalytic subunit TRM61</fullName>
        <ecNumber evidence="1">2.1.1.220</ecNumber>
    </recommendedName>
    <alternativeName>
        <fullName evidence="3">tRNA(m1A58)-methyltransferase subunit TRM61</fullName>
    </alternativeName>
</protein>
<evidence type="ECO:0000256" key="4">
    <source>
        <dbReference type="SAM" id="MobiDB-lite"/>
    </source>
</evidence>
<evidence type="ECO:0000256" key="3">
    <source>
        <dbReference type="ARBA" id="ARBA00033309"/>
    </source>
</evidence>
<dbReference type="PANTHER" id="PTHR12133:SF1">
    <property type="entry name" value="TRNA (ADENINE(58)-N(1))-METHYLTRANSFERASE, MITOCHONDRIAL"/>
    <property type="match status" value="1"/>
</dbReference>
<evidence type="ECO:0000256" key="1">
    <source>
        <dbReference type="ARBA" id="ARBA00012796"/>
    </source>
</evidence>
<reference evidence="6" key="1">
    <citation type="journal article" date="2005" name="Nature">
        <title>Sequencing of Aspergillus nidulans and comparative analysis with A. fumigatus and A. oryzae.</title>
        <authorList>
            <person name="Galagan J.E."/>
            <person name="Calvo S.E."/>
            <person name="Cuomo C."/>
            <person name="Ma L.J."/>
            <person name="Wortman J.R."/>
            <person name="Batzoglou S."/>
            <person name="Lee S.I."/>
            <person name="Basturkmen M."/>
            <person name="Spevak C.C."/>
            <person name="Clutterbuck J."/>
            <person name="Kapitonov V."/>
            <person name="Jurka J."/>
            <person name="Scazzocchio C."/>
            <person name="Farman M."/>
            <person name="Butler J."/>
            <person name="Purcell S."/>
            <person name="Harris S."/>
            <person name="Braus G.H."/>
            <person name="Draht O."/>
            <person name="Busch S."/>
            <person name="D'Enfert C."/>
            <person name="Bouchier C."/>
            <person name="Goldman G.H."/>
            <person name="Bell-Pedersen D."/>
            <person name="Griffiths-Jones S."/>
            <person name="Doonan J.H."/>
            <person name="Yu J."/>
            <person name="Vienken K."/>
            <person name="Pain A."/>
            <person name="Freitag M."/>
            <person name="Selker E.U."/>
            <person name="Archer D.B."/>
            <person name="Penalva M.A."/>
            <person name="Oakley B.R."/>
            <person name="Momany M."/>
            <person name="Tanaka T."/>
            <person name="Kumagai T."/>
            <person name="Asai K."/>
            <person name="Machida M."/>
            <person name="Nierman W.C."/>
            <person name="Denning D.W."/>
            <person name="Caddick M."/>
            <person name="Hynes M."/>
            <person name="Paoletti M."/>
            <person name="Fischer R."/>
            <person name="Miller B."/>
            <person name="Dyer P."/>
            <person name="Sachs M.S."/>
            <person name="Osmani S.A."/>
            <person name="Birren B.W."/>
        </authorList>
    </citation>
    <scope>NUCLEOTIDE SEQUENCE [LARGE SCALE GENOMIC DNA]</scope>
    <source>
        <strain evidence="6">FGSC A4 / ATCC 38163 / CBS 112.46 / NRRL 194 / M139</strain>
    </source>
</reference>
<dbReference type="EMBL" id="BN001302">
    <property type="protein sequence ID" value="CBF75798.1"/>
    <property type="molecule type" value="Genomic_DNA"/>
</dbReference>
<feature type="compositionally biased region" description="Acidic residues" evidence="4">
    <location>
        <begin position="87"/>
        <end position="97"/>
    </location>
</feature>
<dbReference type="OMA" id="FYVGHVE"/>
<feature type="region of interest" description="Disordered" evidence="4">
    <location>
        <begin position="258"/>
        <end position="297"/>
    </location>
</feature>
<dbReference type="GO" id="GO:0030488">
    <property type="term" value="P:tRNA methylation"/>
    <property type="evidence" value="ECO:0000318"/>
    <property type="project" value="GO_Central"/>
</dbReference>
<accession>Q5B777</accession>
<dbReference type="OrthoDB" id="5585464at2759"/>
<dbReference type="GO" id="GO:0005739">
    <property type="term" value="C:mitochondrion"/>
    <property type="evidence" value="ECO:0000318"/>
    <property type="project" value="GO_Central"/>
</dbReference>
<dbReference type="InParanoid" id="Q5B777"/>
<dbReference type="Proteomes" id="UP000000560">
    <property type="component" value="Chromosome II"/>
</dbReference>
<accession>C8V476</accession>
<proteinExistence type="predicted"/>
<name>Q5B777_EMENI</name>
<sequence>MTPRHVTPIYAKDANVIVSLLDLHVAQPGEGDLTNGPAPLQILESGTGHGALTLHLSRAIQAANTLPPPLPTASQVKYLEQLPEEHENAEEDLEQEDQEQRQQQEQEQEQWDTWRATRRAIIHTVEVSPIFSRHAEKLVRGFRRGIYAGNIDFYVGRVENWISDQIKKNSSQHYQPFLTHAILDMPSAHLRIPHVASVLKPNGILAVFMPSVTQITECAMYIRKHGIPLELDKVVELGTGISGGRTWDVRFAVKKSKADPGWDSANDPSGSEVMAEESGSESVGGDGGEPAQAGPVANPKEEPVLVCRPLAGQLIGAGGFVGIWRKLHIPSSSGV</sequence>
<keyword evidence="6" id="KW-1185">Reference proteome</keyword>
<dbReference type="SUPFAM" id="SSF53335">
    <property type="entry name" value="S-adenosyl-L-methionine-dependent methyltransferases"/>
    <property type="match status" value="1"/>
</dbReference>
<dbReference type="KEGG" id="ani:ANIA_03603"/>
<reference evidence="6" key="2">
    <citation type="journal article" date="2009" name="Fungal Genet. Biol.">
        <title>The 2008 update of the Aspergillus nidulans genome annotation: a community effort.</title>
        <authorList>
            <person name="Wortman J.R."/>
            <person name="Gilsenan J.M."/>
            <person name="Joardar V."/>
            <person name="Deegan J."/>
            <person name="Clutterbuck J."/>
            <person name="Andersen M.R."/>
            <person name="Archer D."/>
            <person name="Bencina M."/>
            <person name="Braus G."/>
            <person name="Coutinho P."/>
            <person name="von Dohren H."/>
            <person name="Doonan J."/>
            <person name="Driessen A.J."/>
            <person name="Durek P."/>
            <person name="Espeso E."/>
            <person name="Fekete E."/>
            <person name="Flipphi M."/>
            <person name="Estrada C.G."/>
            <person name="Geysens S."/>
            <person name="Goldman G."/>
            <person name="de Groot P.W."/>
            <person name="Hansen K."/>
            <person name="Harris S.D."/>
            <person name="Heinekamp T."/>
            <person name="Helmstaedt K."/>
            <person name="Henrissat B."/>
            <person name="Hofmann G."/>
            <person name="Homan T."/>
            <person name="Horio T."/>
            <person name="Horiuchi H."/>
            <person name="James S."/>
            <person name="Jones M."/>
            <person name="Karaffa L."/>
            <person name="Karanyi Z."/>
            <person name="Kato M."/>
            <person name="Keller N."/>
            <person name="Kelly D.E."/>
            <person name="Kiel J.A."/>
            <person name="Kim J.M."/>
            <person name="van der Klei I.J."/>
            <person name="Klis F.M."/>
            <person name="Kovalchuk A."/>
            <person name="Krasevec N."/>
            <person name="Kubicek C.P."/>
            <person name="Liu B."/>
            <person name="Maccabe A."/>
            <person name="Meyer V."/>
            <person name="Mirabito P."/>
            <person name="Miskei M."/>
            <person name="Mos M."/>
            <person name="Mullins J."/>
            <person name="Nelson D.R."/>
            <person name="Nielsen J."/>
            <person name="Oakley B.R."/>
            <person name="Osmani S.A."/>
            <person name="Pakula T."/>
            <person name="Paszewski A."/>
            <person name="Paulsen I."/>
            <person name="Pilsyk S."/>
            <person name="Pocsi I."/>
            <person name="Punt P.J."/>
            <person name="Ram A.F."/>
            <person name="Ren Q."/>
            <person name="Robellet X."/>
            <person name="Robson G."/>
            <person name="Seiboth B."/>
            <person name="van Solingen P."/>
            <person name="Specht T."/>
            <person name="Sun J."/>
            <person name="Taheri-Talesh N."/>
            <person name="Takeshita N."/>
            <person name="Ussery D."/>
            <person name="vanKuyk P.A."/>
            <person name="Visser H."/>
            <person name="van de Vondervoort P.J."/>
            <person name="de Vries R.P."/>
            <person name="Walton J."/>
            <person name="Xiang X."/>
            <person name="Xiong Y."/>
            <person name="Zeng A.P."/>
            <person name="Brandt B.W."/>
            <person name="Cornell M.J."/>
            <person name="van den Hondel C.A."/>
            <person name="Visser J."/>
            <person name="Oliver S.G."/>
            <person name="Turner G."/>
        </authorList>
    </citation>
    <scope>GENOME REANNOTATION</scope>
    <source>
        <strain evidence="6">FGSC A4 / ATCC 38163 / CBS 112.46 / NRRL 194 / M139</strain>
    </source>
</reference>